<accession>C4JJT5</accession>
<keyword evidence="4" id="KW-0418">Kinase</keyword>
<dbReference type="OrthoDB" id="5979581at2759"/>
<keyword evidence="5" id="KW-0067">ATP-binding</keyword>
<evidence type="ECO:0000313" key="7">
    <source>
        <dbReference type="EMBL" id="EEP77043.1"/>
    </source>
</evidence>
<name>C4JJT5_UNCRE</name>
<dbReference type="GO" id="GO:0005634">
    <property type="term" value="C:nucleus"/>
    <property type="evidence" value="ECO:0007669"/>
    <property type="project" value="TreeGrafter"/>
</dbReference>
<dbReference type="VEuPathDB" id="FungiDB:UREG_01892"/>
<dbReference type="InParanoid" id="C4JJT5"/>
<dbReference type="OMA" id="YNPPMPE"/>
<dbReference type="SUPFAM" id="SSF56112">
    <property type="entry name" value="Protein kinase-like (PK-like)"/>
    <property type="match status" value="1"/>
</dbReference>
<dbReference type="PANTHER" id="PTHR45646:SF11">
    <property type="entry name" value="SERINE_THREONINE-PROTEIN KINASE DOA"/>
    <property type="match status" value="1"/>
</dbReference>
<evidence type="ECO:0000256" key="1">
    <source>
        <dbReference type="ARBA" id="ARBA00022527"/>
    </source>
</evidence>
<dbReference type="EMBL" id="CH476615">
    <property type="protein sequence ID" value="EEP77043.1"/>
    <property type="molecule type" value="Genomic_DNA"/>
</dbReference>
<dbReference type="InterPro" id="IPR051175">
    <property type="entry name" value="CLK_kinases"/>
</dbReference>
<organism evidence="7 8">
    <name type="scientific">Uncinocarpus reesii (strain UAMH 1704)</name>
    <dbReference type="NCBI Taxonomy" id="336963"/>
    <lineage>
        <taxon>Eukaryota</taxon>
        <taxon>Fungi</taxon>
        <taxon>Dikarya</taxon>
        <taxon>Ascomycota</taxon>
        <taxon>Pezizomycotina</taxon>
        <taxon>Eurotiomycetes</taxon>
        <taxon>Eurotiomycetidae</taxon>
        <taxon>Onygenales</taxon>
        <taxon>Onygenaceae</taxon>
        <taxon>Uncinocarpus</taxon>
    </lineage>
</organism>
<evidence type="ECO:0000313" key="8">
    <source>
        <dbReference type="Proteomes" id="UP000002058"/>
    </source>
</evidence>
<keyword evidence="2" id="KW-0808">Transferase</keyword>
<dbReference type="HOGENOM" id="CLU_2591562_0_0_1"/>
<evidence type="ECO:0000256" key="5">
    <source>
        <dbReference type="ARBA" id="ARBA00022840"/>
    </source>
</evidence>
<sequence>MVDGTKLPWEDVMPDVYRAPEIILRMPWDQNIDIWSIGMVCWDLVARKTLFRARNEELLLDDALHLAEMIAIMGPPPKNS</sequence>
<dbReference type="GO" id="GO:0043484">
    <property type="term" value="P:regulation of RNA splicing"/>
    <property type="evidence" value="ECO:0007669"/>
    <property type="project" value="TreeGrafter"/>
</dbReference>
<feature type="domain" description="Protein kinase" evidence="6">
    <location>
        <begin position="1"/>
        <end position="80"/>
    </location>
</feature>
<dbReference type="InterPro" id="IPR000719">
    <property type="entry name" value="Prot_kinase_dom"/>
</dbReference>
<dbReference type="PROSITE" id="PS50011">
    <property type="entry name" value="PROTEIN_KINASE_DOM"/>
    <property type="match status" value="1"/>
</dbReference>
<dbReference type="Pfam" id="PF00069">
    <property type="entry name" value="Pkinase"/>
    <property type="match status" value="1"/>
</dbReference>
<proteinExistence type="predicted"/>
<dbReference type="GO" id="GO:0004674">
    <property type="term" value="F:protein serine/threonine kinase activity"/>
    <property type="evidence" value="ECO:0007669"/>
    <property type="project" value="UniProtKB-KW"/>
</dbReference>
<protein>
    <recommendedName>
        <fullName evidence="6">Protein kinase domain-containing protein</fullName>
    </recommendedName>
</protein>
<dbReference type="Gene3D" id="1.10.510.10">
    <property type="entry name" value="Transferase(Phosphotransferase) domain 1"/>
    <property type="match status" value="1"/>
</dbReference>
<evidence type="ECO:0000256" key="3">
    <source>
        <dbReference type="ARBA" id="ARBA00022741"/>
    </source>
</evidence>
<reference evidence="8" key="1">
    <citation type="journal article" date="2009" name="Genome Res.">
        <title>Comparative genomic analyses of the human fungal pathogens Coccidioides and their relatives.</title>
        <authorList>
            <person name="Sharpton T.J."/>
            <person name="Stajich J.E."/>
            <person name="Rounsley S.D."/>
            <person name="Gardner M.J."/>
            <person name="Wortman J.R."/>
            <person name="Jordar V.S."/>
            <person name="Maiti R."/>
            <person name="Kodira C.D."/>
            <person name="Neafsey D.E."/>
            <person name="Zeng Q."/>
            <person name="Hung C.-Y."/>
            <person name="McMahan C."/>
            <person name="Muszewska A."/>
            <person name="Grynberg M."/>
            <person name="Mandel M.A."/>
            <person name="Kellner E.M."/>
            <person name="Barker B.M."/>
            <person name="Galgiani J.N."/>
            <person name="Orbach M.J."/>
            <person name="Kirkland T.N."/>
            <person name="Cole G.T."/>
            <person name="Henn M.R."/>
            <person name="Birren B.W."/>
            <person name="Taylor J.W."/>
        </authorList>
    </citation>
    <scope>NUCLEOTIDE SEQUENCE [LARGE SCALE GENOMIC DNA]</scope>
    <source>
        <strain evidence="8">UAMH 1704</strain>
    </source>
</reference>
<keyword evidence="8" id="KW-1185">Reference proteome</keyword>
<dbReference type="RefSeq" id="XP_002542376.1">
    <property type="nucleotide sequence ID" value="XM_002542330.1"/>
</dbReference>
<dbReference type="GeneID" id="8438529"/>
<dbReference type="InterPro" id="IPR011009">
    <property type="entry name" value="Kinase-like_dom_sf"/>
</dbReference>
<dbReference type="PANTHER" id="PTHR45646">
    <property type="entry name" value="SERINE/THREONINE-PROTEIN KINASE DOA-RELATED"/>
    <property type="match status" value="1"/>
</dbReference>
<dbReference type="GO" id="GO:0005524">
    <property type="term" value="F:ATP binding"/>
    <property type="evidence" value="ECO:0007669"/>
    <property type="project" value="UniProtKB-KW"/>
</dbReference>
<keyword evidence="1" id="KW-0723">Serine/threonine-protein kinase</keyword>
<evidence type="ECO:0000256" key="2">
    <source>
        <dbReference type="ARBA" id="ARBA00022679"/>
    </source>
</evidence>
<dbReference type="KEGG" id="ure:UREG_01892"/>
<keyword evidence="3" id="KW-0547">Nucleotide-binding</keyword>
<dbReference type="AlphaFoldDB" id="C4JJT5"/>
<dbReference type="Proteomes" id="UP000002058">
    <property type="component" value="Unassembled WGS sequence"/>
</dbReference>
<gene>
    <name evidence="7" type="ORF">UREG_01892</name>
</gene>
<evidence type="ECO:0000256" key="4">
    <source>
        <dbReference type="ARBA" id="ARBA00022777"/>
    </source>
</evidence>
<evidence type="ECO:0000259" key="6">
    <source>
        <dbReference type="PROSITE" id="PS50011"/>
    </source>
</evidence>